<feature type="compositionally biased region" description="Low complexity" evidence="16">
    <location>
        <begin position="294"/>
        <end position="306"/>
    </location>
</feature>
<feature type="compositionally biased region" description="Polar residues" evidence="16">
    <location>
        <begin position="398"/>
        <end position="416"/>
    </location>
</feature>
<comment type="similarity">
    <text evidence="3 15">Belongs to the NSE1 family.</text>
</comment>
<comment type="subcellular location">
    <subcellularLocation>
        <location evidence="2 15">Nucleus</location>
    </subcellularLocation>
</comment>
<evidence type="ECO:0000256" key="3">
    <source>
        <dbReference type="ARBA" id="ARBA00010258"/>
    </source>
</evidence>
<dbReference type="PANTHER" id="PTHR20973">
    <property type="entry name" value="NON-SMC ELEMENT 1-RELATED"/>
    <property type="match status" value="1"/>
</dbReference>
<evidence type="ECO:0000256" key="7">
    <source>
        <dbReference type="ARBA" id="ARBA00022723"/>
    </source>
</evidence>
<dbReference type="Proteomes" id="UP000297595">
    <property type="component" value="Unassembled WGS sequence"/>
</dbReference>
<evidence type="ECO:0000256" key="16">
    <source>
        <dbReference type="SAM" id="MobiDB-lite"/>
    </source>
</evidence>
<dbReference type="Gene3D" id="3.90.1150.220">
    <property type="match status" value="1"/>
</dbReference>
<evidence type="ECO:0000256" key="1">
    <source>
        <dbReference type="ARBA" id="ARBA00000900"/>
    </source>
</evidence>
<dbReference type="EMBL" id="SOZJ01000003">
    <property type="protein sequence ID" value="TGJ69528.1"/>
    <property type="molecule type" value="Genomic_DNA"/>
</dbReference>
<keyword evidence="12 15" id="KW-0233">DNA recombination</keyword>
<evidence type="ECO:0000313" key="17">
    <source>
        <dbReference type="EMBL" id="TGJ69528.1"/>
    </source>
</evidence>
<dbReference type="GO" id="GO:0030915">
    <property type="term" value="C:Smc5-Smc6 complex"/>
    <property type="evidence" value="ECO:0007669"/>
    <property type="project" value="UniProtKB-UniRule"/>
</dbReference>
<evidence type="ECO:0000256" key="14">
    <source>
        <dbReference type="ARBA" id="ARBA00023242"/>
    </source>
</evidence>
<keyword evidence="10 15" id="KW-0833">Ubl conjugation pathway</keyword>
<evidence type="ECO:0000256" key="12">
    <source>
        <dbReference type="ARBA" id="ARBA00023172"/>
    </source>
</evidence>
<gene>
    <name evidence="17" type="ORF">EYR41_005559</name>
</gene>
<sequence>MSVYSNIHRAFLQALLIRPFIDVQEGRELLAAIKSAEAGSDVSIESVSPKEFRAIVHTIQNTISSFDLDIREMPDQEDGNHCYALVNDSNDDIIRFATTHTPDEISYFKRLLDEMFDTSNTIYAEIMAVKSMRAISLNKNPPSERENQEVIVENANGEEERQTIAGAGIGLTKQEAEDCLTKFVDEGWLERDRAGYHFLSTRALLELERYLSDTYNIEEEEEQEDGTIRKGPKKLRIKHCGHCRYIHTIGQRCSDMHCGYRLHNHCAEAMFSRLPARECGTCKKEWTGEPVGPRAGVSASSGASGLRRAKGRDSEGFMPQRLSKAVKRSIEKSKGRRSTMFGDGYDDGEVDEDTDATTPLPRRPRNSLGRRNRTSLGEVEDEGEDNEGQPPRKLTRILNGTSSRRTPALHQRSNSPGEDEPTESSHSAAAHIKRESLSHRREDRSEEEDDENEEEELPRRLQKASLQSKRR</sequence>
<keyword evidence="8 15" id="KW-0227">DNA damage</keyword>
<keyword evidence="11 15" id="KW-0862">Zinc</keyword>
<dbReference type="Pfam" id="PF07574">
    <property type="entry name" value="SMC_Nse1"/>
    <property type="match status" value="1"/>
</dbReference>
<evidence type="ECO:0000256" key="6">
    <source>
        <dbReference type="ARBA" id="ARBA00022679"/>
    </source>
</evidence>
<evidence type="ECO:0000256" key="10">
    <source>
        <dbReference type="ARBA" id="ARBA00022786"/>
    </source>
</evidence>
<dbReference type="GO" id="GO:0000724">
    <property type="term" value="P:double-strand break repair via homologous recombination"/>
    <property type="evidence" value="ECO:0007669"/>
    <property type="project" value="TreeGrafter"/>
</dbReference>
<feature type="compositionally biased region" description="Acidic residues" evidence="16">
    <location>
        <begin position="344"/>
        <end position="355"/>
    </location>
</feature>
<keyword evidence="6 15" id="KW-0808">Transferase</keyword>
<dbReference type="Pfam" id="PF08746">
    <property type="entry name" value="zf-RING-like"/>
    <property type="match status" value="1"/>
</dbReference>
<evidence type="ECO:0000256" key="13">
    <source>
        <dbReference type="ARBA" id="ARBA00023204"/>
    </source>
</evidence>
<evidence type="ECO:0000256" key="2">
    <source>
        <dbReference type="ARBA" id="ARBA00004123"/>
    </source>
</evidence>
<evidence type="ECO:0000256" key="5">
    <source>
        <dbReference type="ARBA" id="ARBA00019422"/>
    </source>
</evidence>
<protein>
    <recommendedName>
        <fullName evidence="5 15">Non-structural maintenance of chromosomes element 1 homolog</fullName>
        <ecNumber evidence="4 15">2.3.2.27</ecNumber>
    </recommendedName>
</protein>
<feature type="compositionally biased region" description="Acidic residues" evidence="16">
    <location>
        <begin position="445"/>
        <end position="456"/>
    </location>
</feature>
<dbReference type="GO" id="GO:0005634">
    <property type="term" value="C:nucleus"/>
    <property type="evidence" value="ECO:0007669"/>
    <property type="project" value="UniProtKB-SubCell"/>
</dbReference>
<feature type="region of interest" description="Disordered" evidence="16">
    <location>
        <begin position="290"/>
        <end position="471"/>
    </location>
</feature>
<dbReference type="AlphaFoldDB" id="A0A7C8PDQ1"/>
<keyword evidence="13 15" id="KW-0234">DNA repair</keyword>
<dbReference type="EC" id="2.3.2.27" evidence="4 15"/>
<dbReference type="GO" id="GO:0008270">
    <property type="term" value="F:zinc ion binding"/>
    <property type="evidence" value="ECO:0007669"/>
    <property type="project" value="UniProtKB-KW"/>
</dbReference>
<accession>A0A7C8PDQ1</accession>
<feature type="compositionally biased region" description="Basic residues" evidence="16">
    <location>
        <begin position="362"/>
        <end position="373"/>
    </location>
</feature>
<comment type="subunit">
    <text evidence="15">Component of the Smc5-Smc6 complex.</text>
</comment>
<evidence type="ECO:0000313" key="18">
    <source>
        <dbReference type="Proteomes" id="UP000297595"/>
    </source>
</evidence>
<feature type="compositionally biased region" description="Basic and acidic residues" evidence="16">
    <location>
        <begin position="432"/>
        <end position="444"/>
    </location>
</feature>
<comment type="caution">
    <text evidence="17">The sequence shown here is derived from an EMBL/GenBank/DDBJ whole genome shotgun (WGS) entry which is preliminary data.</text>
</comment>
<dbReference type="InterPro" id="IPR036388">
    <property type="entry name" value="WH-like_DNA-bd_sf"/>
</dbReference>
<dbReference type="Gene3D" id="1.10.10.10">
    <property type="entry name" value="Winged helix-like DNA-binding domain superfamily/Winged helix DNA-binding domain"/>
    <property type="match status" value="1"/>
</dbReference>
<keyword evidence="7 15" id="KW-0479">Metal-binding</keyword>
<evidence type="ECO:0000256" key="15">
    <source>
        <dbReference type="RuleBase" id="RU368018"/>
    </source>
</evidence>
<comment type="catalytic activity">
    <reaction evidence="1 15">
        <text>S-ubiquitinyl-[E2 ubiquitin-conjugating enzyme]-L-cysteine + [acceptor protein]-L-lysine = [E2 ubiquitin-conjugating enzyme]-L-cysteine + N(6)-ubiquitinyl-[acceptor protein]-L-lysine.</text>
        <dbReference type="EC" id="2.3.2.27"/>
    </reaction>
</comment>
<organism evidence="17 18">
    <name type="scientific">Orbilia oligospora</name>
    <name type="common">Nematode-trapping fungus</name>
    <name type="synonym">Arthrobotrys oligospora</name>
    <dbReference type="NCBI Taxonomy" id="2813651"/>
    <lineage>
        <taxon>Eukaryota</taxon>
        <taxon>Fungi</taxon>
        <taxon>Dikarya</taxon>
        <taxon>Ascomycota</taxon>
        <taxon>Pezizomycotina</taxon>
        <taxon>Orbiliomycetes</taxon>
        <taxon>Orbiliales</taxon>
        <taxon>Orbiliaceae</taxon>
        <taxon>Orbilia</taxon>
    </lineage>
</organism>
<comment type="function">
    <text evidence="15">Acts in a DNA repair pathway for removal of UV-induced DNA damage that is distinct from classical nucleotide excision repair and in repair of ionizing radiation damage. Functions in homologous recombination repair of DNA double strand breaks and in recovery of stalled replication forks.</text>
</comment>
<dbReference type="InterPro" id="IPR011513">
    <property type="entry name" value="Nse1"/>
</dbReference>
<keyword evidence="9 15" id="KW-0863">Zinc-finger</keyword>
<reference evidence="17 18" key="1">
    <citation type="submission" date="2019-03" db="EMBL/GenBank/DDBJ databases">
        <title>Nematode-trapping fungi genome.</title>
        <authorList>
            <person name="Vidal-Diez De Ulzurrun G."/>
        </authorList>
    </citation>
    <scope>NUCLEOTIDE SEQUENCE [LARGE SCALE GENOMIC DNA]</scope>
    <source>
        <strain evidence="17 18">TWF154</strain>
    </source>
</reference>
<proteinExistence type="inferred from homology"/>
<evidence type="ECO:0000256" key="11">
    <source>
        <dbReference type="ARBA" id="ARBA00022833"/>
    </source>
</evidence>
<dbReference type="InterPro" id="IPR013083">
    <property type="entry name" value="Znf_RING/FYVE/PHD"/>
</dbReference>
<dbReference type="PANTHER" id="PTHR20973:SF0">
    <property type="entry name" value="NON-STRUCTURAL MAINTENANCE OF CHROMOSOMES ELEMENT 1 HOMOLOG"/>
    <property type="match status" value="1"/>
</dbReference>
<keyword evidence="14 15" id="KW-0539">Nucleus</keyword>
<name>A0A7C8PDQ1_ORBOL</name>
<evidence type="ECO:0000256" key="8">
    <source>
        <dbReference type="ARBA" id="ARBA00022763"/>
    </source>
</evidence>
<dbReference type="InterPro" id="IPR014857">
    <property type="entry name" value="Nse1_RING_C4HC3-type"/>
</dbReference>
<dbReference type="GO" id="GO:0061630">
    <property type="term" value="F:ubiquitin protein ligase activity"/>
    <property type="evidence" value="ECO:0007669"/>
    <property type="project" value="UniProtKB-EC"/>
</dbReference>
<evidence type="ECO:0000256" key="4">
    <source>
        <dbReference type="ARBA" id="ARBA00012483"/>
    </source>
</evidence>
<feature type="compositionally biased region" description="Acidic residues" evidence="16">
    <location>
        <begin position="378"/>
        <end position="387"/>
    </location>
</feature>
<evidence type="ECO:0000256" key="9">
    <source>
        <dbReference type="ARBA" id="ARBA00022771"/>
    </source>
</evidence>
<dbReference type="Gene3D" id="3.30.40.10">
    <property type="entry name" value="Zinc/RING finger domain, C3HC4 (zinc finger)"/>
    <property type="match status" value="1"/>
</dbReference>